<keyword evidence="2" id="KW-1185">Reference proteome</keyword>
<reference evidence="1 2" key="1">
    <citation type="submission" date="2023-09" db="EMBL/GenBank/DDBJ databases">
        <authorList>
            <person name="Wang M."/>
        </authorList>
    </citation>
    <scope>NUCLEOTIDE SEQUENCE [LARGE SCALE GENOMIC DNA]</scope>
    <source>
        <strain evidence="1">GT-2023</strain>
        <tissue evidence="1">Liver</tissue>
    </source>
</reference>
<name>A0ABR3NSB3_9TELE</name>
<dbReference type="Proteomes" id="UP001558613">
    <property type="component" value="Unassembled WGS sequence"/>
</dbReference>
<proteinExistence type="predicted"/>
<evidence type="ECO:0000313" key="2">
    <source>
        <dbReference type="Proteomes" id="UP001558613"/>
    </source>
</evidence>
<protein>
    <submittedName>
        <fullName evidence="1">Uncharacterized protein</fullName>
    </submittedName>
</protein>
<organism evidence="1 2">
    <name type="scientific">Cirrhinus molitorella</name>
    <name type="common">mud carp</name>
    <dbReference type="NCBI Taxonomy" id="172907"/>
    <lineage>
        <taxon>Eukaryota</taxon>
        <taxon>Metazoa</taxon>
        <taxon>Chordata</taxon>
        <taxon>Craniata</taxon>
        <taxon>Vertebrata</taxon>
        <taxon>Euteleostomi</taxon>
        <taxon>Actinopterygii</taxon>
        <taxon>Neopterygii</taxon>
        <taxon>Teleostei</taxon>
        <taxon>Ostariophysi</taxon>
        <taxon>Cypriniformes</taxon>
        <taxon>Cyprinidae</taxon>
        <taxon>Labeoninae</taxon>
        <taxon>Labeonini</taxon>
        <taxon>Cirrhinus</taxon>
    </lineage>
</organism>
<evidence type="ECO:0000313" key="1">
    <source>
        <dbReference type="EMBL" id="KAL1279563.1"/>
    </source>
</evidence>
<gene>
    <name evidence="1" type="ORF">QQF64_026236</name>
</gene>
<sequence>MRGYNHSRSMPSLFRFLAYDRLLTSAVQCSLPELRGFALLSCDSALCTIGYLDPFSYVSIRLHLIVVSAIPCASRYYPVAGSTALR</sequence>
<dbReference type="EMBL" id="JAYMGO010000003">
    <property type="protein sequence ID" value="KAL1279563.1"/>
    <property type="molecule type" value="Genomic_DNA"/>
</dbReference>
<comment type="caution">
    <text evidence="1">The sequence shown here is derived from an EMBL/GenBank/DDBJ whole genome shotgun (WGS) entry which is preliminary data.</text>
</comment>
<accession>A0ABR3NSB3</accession>